<dbReference type="AlphaFoldDB" id="A0A449B0J9"/>
<dbReference type="SUPFAM" id="SSF53850">
    <property type="entry name" value="Periplasmic binding protein-like II"/>
    <property type="match status" value="1"/>
</dbReference>
<dbReference type="Gene3D" id="3.10.105.10">
    <property type="entry name" value="Dipeptide-binding Protein, Domain 3"/>
    <property type="match status" value="1"/>
</dbReference>
<dbReference type="InterPro" id="IPR016880">
    <property type="entry name" value="ABC_oligopep_solut-bd_myco_prd"/>
</dbReference>
<dbReference type="Proteomes" id="UP000289862">
    <property type="component" value="Plasmid 2"/>
</dbReference>
<dbReference type="Gene3D" id="3.40.190.10">
    <property type="entry name" value="Periplasmic binding protein-like II"/>
    <property type="match status" value="1"/>
</dbReference>
<accession>A0A449B0J9</accession>
<proteinExistence type="predicted"/>
<protein>
    <submittedName>
        <fullName evidence="2">ABC-type oligopeptide transport system, periplasmic component</fullName>
    </submittedName>
</protein>
<evidence type="ECO:0000256" key="1">
    <source>
        <dbReference type="SAM" id="SignalP"/>
    </source>
</evidence>
<keyword evidence="2" id="KW-0614">Plasmid</keyword>
<feature type="chain" id="PRO_5019520239" evidence="1">
    <location>
        <begin position="24"/>
        <end position="1013"/>
    </location>
</feature>
<keyword evidence="3" id="KW-1185">Reference proteome</keyword>
<organism evidence="2 3">
    <name type="scientific">Mycoplasmopsis gallopavonis</name>
    <dbReference type="NCBI Taxonomy" id="76629"/>
    <lineage>
        <taxon>Bacteria</taxon>
        <taxon>Bacillati</taxon>
        <taxon>Mycoplasmatota</taxon>
        <taxon>Mycoplasmoidales</taxon>
        <taxon>Metamycoplasmataceae</taxon>
        <taxon>Mycoplasmopsis</taxon>
    </lineage>
</organism>
<evidence type="ECO:0000313" key="2">
    <source>
        <dbReference type="EMBL" id="VEU73311.1"/>
    </source>
</evidence>
<dbReference type="PIRSF" id="PIRSF028335">
    <property type="entry name" value="ABC_oligopep_OppA_prd"/>
    <property type="match status" value="1"/>
</dbReference>
<sequence length="1013" mass="115697">MISKSKRALNLLFSAVSATTLLSVTLACENKNNQVKDPVVDTTYDLGLATEPLNNLNYVLKQSVNKLLPSLVDSFLKNGPTDELKSILNTSKFNMVIMDTNSGKGSSNFDFYFNSTKKTPELGNDQSLLASQSGFGNVLGSSYGLHDFGIFGGLGKASEGNDVRRGSSIYAFPNPKNSNNYIAVTGLVNKGKNVWSNGDIVTAQDLRDYLEYILDYNNGSEKFDQIKKMSIRGAEEFTNAQVEYNKKHGQFYKNPWGRRNYIKGPFAKYNFVQDPNQKVWQSQVPGDEKEVEAIKNAALKFGFYTGQYFLDYSNEDILANLDLNPDFNLVKDVQDFKIKNPDNEEVVVVKLVKNVFANPYQSFVFSATDHKFEGQIKSLAYDGNSFTAIFDENKTPDLNFLLSHILMQLYPINRKYVETIGGGINNYGTDAANFLTSGPFVFDPKQVILGPQGSIILEKNKDYFDVDNVIPRKIKIAFSVERNINAIWFEDGLISQTIIPGNTINKFWTNPETKKYLKKNYGYGTIALGFNLDPETNGNSYIQDQNIRNAIYYTLNREEMLRYVGWEFSFPVNNWTAYGQYKTFDGRNLEMFFNEKKIDTKNNKTYNLLNYDYIVHLSKSFNFENTIRTDYAFDWETARFYVQEFKKAHPNLSQITLRYLNNSSDEQKKAGQFLKEKIEEMSQGFIRVELKSLPENVFSSFYEQGQFDFVYQNYDKIGGNSAQDYIAAFFKRDGINSLEGNDFGFKDNPTGDYIYADYFAQLVADELFAGKLDKMLEPAINKVQTIINSDQTIRAEFDKIKASQSKTDISKFADKYSEEFDQDIQNQTDFADKKLYTKALIKDLIQYLLVNNTNIQLTKLRHAAVYWIVAKYTPAEIAKITIKTRTRLHEEPITTNTNKTLDLWTKLIELSFQRNDEKSQNYSDRLNAFFSGNFTDQELAKGWTQDYVYGLIASFEKVVRDASFVVPLMEVDTNWEVSKLAGISSVYTFDLQYAYDVTKPPRPGLPRTPSGGH</sequence>
<name>A0A449B0J9_9BACT</name>
<dbReference type="KEGG" id="mgal:NCTC10186_00819"/>
<dbReference type="OrthoDB" id="403896at2"/>
<geneLocation type="plasmid" evidence="2 3">
    <name>2</name>
</geneLocation>
<keyword evidence="1" id="KW-0732">Signal</keyword>
<dbReference type="RefSeq" id="WP_119572031.1">
    <property type="nucleotide sequence ID" value="NZ_LR215032.1"/>
</dbReference>
<gene>
    <name evidence="2" type="ORF">NCTC10186_00819</name>
</gene>
<evidence type="ECO:0000313" key="3">
    <source>
        <dbReference type="Proteomes" id="UP000289862"/>
    </source>
</evidence>
<dbReference type="PROSITE" id="PS51257">
    <property type="entry name" value="PROKAR_LIPOPROTEIN"/>
    <property type="match status" value="1"/>
</dbReference>
<reference evidence="2 3" key="1">
    <citation type="submission" date="2019-01" db="EMBL/GenBank/DDBJ databases">
        <authorList>
            <consortium name="Pathogen Informatics"/>
        </authorList>
    </citation>
    <scope>NUCLEOTIDE SEQUENCE [LARGE SCALE GENOMIC DNA]</scope>
    <source>
        <strain evidence="2 3">NCTC10186</strain>
        <plasmid evidence="3">2</plasmid>
    </source>
</reference>
<dbReference type="EMBL" id="LR215032">
    <property type="protein sequence ID" value="VEU73311.1"/>
    <property type="molecule type" value="Genomic_DNA"/>
</dbReference>
<feature type="signal peptide" evidence="1">
    <location>
        <begin position="1"/>
        <end position="23"/>
    </location>
</feature>